<feature type="compositionally biased region" description="Polar residues" evidence="1">
    <location>
        <begin position="50"/>
        <end position="59"/>
    </location>
</feature>
<gene>
    <name evidence="2" type="ORF">FOL47_006539</name>
</gene>
<evidence type="ECO:0000313" key="3">
    <source>
        <dbReference type="Proteomes" id="UP000591131"/>
    </source>
</evidence>
<dbReference type="AlphaFoldDB" id="A0A7J6LR77"/>
<protein>
    <submittedName>
        <fullName evidence="2">Uncharacterized protein</fullName>
    </submittedName>
</protein>
<name>A0A7J6LR77_PERCH</name>
<comment type="caution">
    <text evidence="2">The sequence shown here is derived from an EMBL/GenBank/DDBJ whole genome shotgun (WGS) entry which is preliminary data.</text>
</comment>
<organism evidence="2 3">
    <name type="scientific">Perkinsus chesapeaki</name>
    <name type="common">Clam parasite</name>
    <name type="synonym">Perkinsus andrewsi</name>
    <dbReference type="NCBI Taxonomy" id="330153"/>
    <lineage>
        <taxon>Eukaryota</taxon>
        <taxon>Sar</taxon>
        <taxon>Alveolata</taxon>
        <taxon>Perkinsozoa</taxon>
        <taxon>Perkinsea</taxon>
        <taxon>Perkinsida</taxon>
        <taxon>Perkinsidae</taxon>
        <taxon>Perkinsus</taxon>
    </lineage>
</organism>
<reference evidence="2 3" key="1">
    <citation type="submission" date="2020-04" db="EMBL/GenBank/DDBJ databases">
        <title>Perkinsus chesapeaki whole genome sequence.</title>
        <authorList>
            <person name="Bogema D.R."/>
        </authorList>
    </citation>
    <scope>NUCLEOTIDE SEQUENCE [LARGE SCALE GENOMIC DNA]</scope>
    <source>
        <strain evidence="2">ATCC PRA-425</strain>
    </source>
</reference>
<evidence type="ECO:0000256" key="1">
    <source>
        <dbReference type="SAM" id="MobiDB-lite"/>
    </source>
</evidence>
<proteinExistence type="predicted"/>
<accession>A0A7J6LR77</accession>
<dbReference type="EMBL" id="JAAPAO010000365">
    <property type="protein sequence ID" value="KAF4661818.1"/>
    <property type="molecule type" value="Genomic_DNA"/>
</dbReference>
<sequence>MDSITKLEELVLNIPHKTAALQAAKIRAWKERPTRPRSRSGSPPHPATTKLLTSTNDNAEQSREKRLSDGIGPMPSDKRGSPSAFLRPRRIEAKENDEQGDIATVLTPAGSWKPADRANYAKALIRIQD</sequence>
<keyword evidence="3" id="KW-1185">Reference proteome</keyword>
<dbReference type="Proteomes" id="UP000591131">
    <property type="component" value="Unassembled WGS sequence"/>
</dbReference>
<evidence type="ECO:0000313" key="2">
    <source>
        <dbReference type="EMBL" id="KAF4661818.1"/>
    </source>
</evidence>
<feature type="region of interest" description="Disordered" evidence="1">
    <location>
        <begin position="27"/>
        <end position="102"/>
    </location>
</feature>